<protein>
    <submittedName>
        <fullName evidence="6">ATP-binding cassette domain-containing protein</fullName>
    </submittedName>
</protein>
<dbReference type="Pfam" id="PF08352">
    <property type="entry name" value="oligo_HPY"/>
    <property type="match status" value="1"/>
</dbReference>
<gene>
    <name evidence="6" type="ORF">HLA99_14295</name>
</gene>
<dbReference type="InterPro" id="IPR003439">
    <property type="entry name" value="ABC_transporter-like_ATP-bd"/>
</dbReference>
<dbReference type="GO" id="GO:0055085">
    <property type="term" value="P:transmembrane transport"/>
    <property type="evidence" value="ECO:0007669"/>
    <property type="project" value="UniProtKB-ARBA"/>
</dbReference>
<keyword evidence="4 6" id="KW-0067">ATP-binding</keyword>
<dbReference type="PANTHER" id="PTHR43776:SF7">
    <property type="entry name" value="D,D-DIPEPTIDE TRANSPORT ATP-BINDING PROTEIN DDPF-RELATED"/>
    <property type="match status" value="1"/>
</dbReference>
<dbReference type="Gene3D" id="3.40.50.300">
    <property type="entry name" value="P-loop containing nucleotide triphosphate hydrolases"/>
    <property type="match status" value="1"/>
</dbReference>
<evidence type="ECO:0000256" key="3">
    <source>
        <dbReference type="ARBA" id="ARBA00022741"/>
    </source>
</evidence>
<dbReference type="PANTHER" id="PTHR43776">
    <property type="entry name" value="TRANSPORT ATP-BINDING PROTEIN"/>
    <property type="match status" value="1"/>
</dbReference>
<keyword evidence="7" id="KW-1185">Reference proteome</keyword>
<dbReference type="Pfam" id="PF00005">
    <property type="entry name" value="ABC_tran"/>
    <property type="match status" value="1"/>
</dbReference>
<keyword evidence="3" id="KW-0547">Nucleotide-binding</keyword>
<dbReference type="GO" id="GO:0005524">
    <property type="term" value="F:ATP binding"/>
    <property type="evidence" value="ECO:0007669"/>
    <property type="project" value="UniProtKB-KW"/>
</dbReference>
<accession>A0A7Y2Q146</accession>
<dbReference type="PROSITE" id="PS50893">
    <property type="entry name" value="ABC_TRANSPORTER_2"/>
    <property type="match status" value="1"/>
</dbReference>
<dbReference type="FunFam" id="3.40.50.300:FF:000016">
    <property type="entry name" value="Oligopeptide ABC transporter ATP-binding component"/>
    <property type="match status" value="1"/>
</dbReference>
<dbReference type="PROSITE" id="PS00211">
    <property type="entry name" value="ABC_TRANSPORTER_1"/>
    <property type="match status" value="1"/>
</dbReference>
<reference evidence="6 7" key="1">
    <citation type="submission" date="2020-05" db="EMBL/GenBank/DDBJ databases">
        <title>MicrobeNet Type strains.</title>
        <authorList>
            <person name="Nicholson A.C."/>
        </authorList>
    </citation>
    <scope>NUCLEOTIDE SEQUENCE [LARGE SCALE GENOMIC DNA]</scope>
    <source>
        <strain evidence="6 7">JCM 14282</strain>
    </source>
</reference>
<evidence type="ECO:0000313" key="7">
    <source>
        <dbReference type="Proteomes" id="UP000543598"/>
    </source>
</evidence>
<dbReference type="Proteomes" id="UP000543598">
    <property type="component" value="Unassembled WGS sequence"/>
</dbReference>
<feature type="domain" description="ABC transporter" evidence="5">
    <location>
        <begin position="13"/>
        <end position="259"/>
    </location>
</feature>
<name>A0A7Y2Q146_9MICO</name>
<dbReference type="CDD" id="cd03257">
    <property type="entry name" value="ABC_NikE_OppD_transporters"/>
    <property type="match status" value="1"/>
</dbReference>
<dbReference type="GO" id="GO:0016887">
    <property type="term" value="F:ATP hydrolysis activity"/>
    <property type="evidence" value="ECO:0007669"/>
    <property type="project" value="InterPro"/>
</dbReference>
<dbReference type="SMART" id="SM00382">
    <property type="entry name" value="AAA"/>
    <property type="match status" value="1"/>
</dbReference>
<evidence type="ECO:0000313" key="6">
    <source>
        <dbReference type="EMBL" id="NNH05018.1"/>
    </source>
</evidence>
<evidence type="ECO:0000256" key="4">
    <source>
        <dbReference type="ARBA" id="ARBA00022840"/>
    </source>
</evidence>
<dbReference type="SUPFAM" id="SSF52540">
    <property type="entry name" value="P-loop containing nucleoside triphosphate hydrolases"/>
    <property type="match status" value="1"/>
</dbReference>
<comment type="caution">
    <text evidence="6">The sequence shown here is derived from an EMBL/GenBank/DDBJ whole genome shotgun (WGS) entry which is preliminary data.</text>
</comment>
<dbReference type="EMBL" id="JABEMB010000029">
    <property type="protein sequence ID" value="NNH05018.1"/>
    <property type="molecule type" value="Genomic_DNA"/>
</dbReference>
<organism evidence="6 7">
    <name type="scientific">Microbacterium ulmi</name>
    <dbReference type="NCBI Taxonomy" id="179095"/>
    <lineage>
        <taxon>Bacteria</taxon>
        <taxon>Bacillati</taxon>
        <taxon>Actinomycetota</taxon>
        <taxon>Actinomycetes</taxon>
        <taxon>Micrococcales</taxon>
        <taxon>Microbacteriaceae</taxon>
        <taxon>Microbacterium</taxon>
    </lineage>
</organism>
<dbReference type="NCBIfam" id="TIGR01727">
    <property type="entry name" value="oligo_HPY"/>
    <property type="match status" value="1"/>
</dbReference>
<evidence type="ECO:0000256" key="1">
    <source>
        <dbReference type="ARBA" id="ARBA00005417"/>
    </source>
</evidence>
<keyword evidence="2" id="KW-0813">Transport</keyword>
<dbReference type="InterPro" id="IPR003593">
    <property type="entry name" value="AAA+_ATPase"/>
</dbReference>
<dbReference type="AlphaFoldDB" id="A0A7Y2Q146"/>
<dbReference type="GO" id="GO:0015833">
    <property type="term" value="P:peptide transport"/>
    <property type="evidence" value="ECO:0007669"/>
    <property type="project" value="InterPro"/>
</dbReference>
<sequence>MTSRDSRQPLIALEKVDVHFSVKRGRRGGRAPLVAVDDVSLDVVEGEVLGIVGESGSGKSTLGRTMIGLQSPTAGRVRVGGVELDRRSRKGAEARRFGLQMVFQDPLGSLNPRLTVGRSLAEPLRNARMPRDRVRARTRDLLDDVGLPSNYADRYPHELSGGQQQRVAIARALATDPRAIVFDEAVSALDVSTQAQVVNLLIELREAKKLTYVFISHDIAIVNHISTRIAVMYLGRVVEIGEAAQLNRDGLHPYTVALRSAVPEVDPRLEAERRRILLDGPLPSPVDRPSGCRFHTRCPVAQLGRCSVDDPALLETAPGRWVACHFPGSLRPASGRP</sequence>
<evidence type="ECO:0000256" key="2">
    <source>
        <dbReference type="ARBA" id="ARBA00022448"/>
    </source>
</evidence>
<evidence type="ECO:0000259" key="5">
    <source>
        <dbReference type="PROSITE" id="PS50893"/>
    </source>
</evidence>
<proteinExistence type="inferred from homology"/>
<dbReference type="InterPro" id="IPR050319">
    <property type="entry name" value="ABC_transp_ATP-bind"/>
</dbReference>
<dbReference type="InterPro" id="IPR013563">
    <property type="entry name" value="Oligopep_ABC_C"/>
</dbReference>
<comment type="similarity">
    <text evidence="1">Belongs to the ABC transporter superfamily.</text>
</comment>
<dbReference type="InterPro" id="IPR017871">
    <property type="entry name" value="ABC_transporter-like_CS"/>
</dbReference>
<dbReference type="InterPro" id="IPR027417">
    <property type="entry name" value="P-loop_NTPase"/>
</dbReference>